<evidence type="ECO:0000256" key="4">
    <source>
        <dbReference type="ARBA" id="ARBA00022618"/>
    </source>
</evidence>
<dbReference type="EMBL" id="JBDJPC010000004">
    <property type="protein sequence ID" value="KAL1506509.1"/>
    <property type="molecule type" value="Genomic_DNA"/>
</dbReference>
<comment type="caution">
    <text evidence="10">The sequence shown here is derived from an EMBL/GenBank/DDBJ whole genome shotgun (WGS) entry which is preliminary data.</text>
</comment>
<keyword evidence="11" id="KW-1185">Reference proteome</keyword>
<evidence type="ECO:0000256" key="6">
    <source>
        <dbReference type="ARBA" id="ARBA00022838"/>
    </source>
</evidence>
<comment type="similarity">
    <text evidence="2 9">Belongs to the ZWILCH family.</text>
</comment>
<comment type="subcellular location">
    <subcellularLocation>
        <location evidence="1 9">Chromosome</location>
        <location evidence="1 9">Centromere</location>
        <location evidence="1 9">Kinetochore</location>
    </subcellularLocation>
</comment>
<evidence type="ECO:0000256" key="9">
    <source>
        <dbReference type="RuleBase" id="RU369076"/>
    </source>
</evidence>
<sequence length="482" mass="55830">MQFFDDTRKVTLKLGVHLSFFKYFHKDPVNLIFAENQAQTTPIIECKEEFTEDTLKCDLTGSPLKTDLGEDENSIIYFINTENSAQMGKPEELNYYPLPLNTARQELNKILMNRSAQCSSVFVLCNGDDKKQTVALGANPKQRITYSIHVLGTILCNKIEERIASFRTDHLNYYFPNKKINRQVECFVQATYNIFGRSLENMKDIKTMKQVSTGGHIYIDITSRNSSFKLFNEDIDNIKMHVSILAGHPLLKLHFLYEDLTQLHELHELFQKQEMVNDETEISDKPLNEDDILQQLTEVASSSLVETAPKKDIDSDDLRYYDLLDKLWILLKNCKNASVLKNCFLFLFEQLIDGAKTELQLEDDFTKVGKIVREILRGKMKIPRISLCESLEFLFELGARKLKLDFKSVFSQYQKPRDKNLIDTTWSSLESDDLKANQMLYLSQLYISSEFINLVKMQVYVNDETLALTTPIFLRVLYIPNT</sequence>
<keyword evidence="8 9" id="KW-0137">Centromere</keyword>
<dbReference type="Proteomes" id="UP001566132">
    <property type="component" value="Unassembled WGS sequence"/>
</dbReference>
<evidence type="ECO:0000256" key="7">
    <source>
        <dbReference type="ARBA" id="ARBA00023306"/>
    </source>
</evidence>
<dbReference type="Pfam" id="PF09817">
    <property type="entry name" value="Zwilch"/>
    <property type="match status" value="1"/>
</dbReference>
<evidence type="ECO:0000256" key="1">
    <source>
        <dbReference type="ARBA" id="ARBA00004629"/>
    </source>
</evidence>
<dbReference type="PANTHER" id="PTHR15995">
    <property type="entry name" value="PROTEIN ZWILCH HOMOLOG"/>
    <property type="match status" value="1"/>
</dbReference>
<keyword evidence="7 9" id="KW-0131">Cell cycle</keyword>
<comment type="subunit">
    <text evidence="9">Component of the RZZ complex.</text>
</comment>
<dbReference type="GO" id="GO:0051301">
    <property type="term" value="P:cell division"/>
    <property type="evidence" value="ECO:0007669"/>
    <property type="project" value="UniProtKB-UniRule"/>
</dbReference>
<keyword evidence="5 9" id="KW-0498">Mitosis</keyword>
<dbReference type="GO" id="GO:1990423">
    <property type="term" value="C:RZZ complex"/>
    <property type="evidence" value="ECO:0007669"/>
    <property type="project" value="UniProtKB-UniRule"/>
</dbReference>
<evidence type="ECO:0000313" key="10">
    <source>
        <dbReference type="EMBL" id="KAL1506509.1"/>
    </source>
</evidence>
<keyword evidence="6 9" id="KW-0995">Kinetochore</keyword>
<dbReference type="GO" id="GO:0007094">
    <property type="term" value="P:mitotic spindle assembly checkpoint signaling"/>
    <property type="evidence" value="ECO:0007669"/>
    <property type="project" value="UniProtKB-UniRule"/>
</dbReference>
<organism evidence="10 11">
    <name type="scientific">Hypothenemus hampei</name>
    <name type="common">Coffee berry borer</name>
    <dbReference type="NCBI Taxonomy" id="57062"/>
    <lineage>
        <taxon>Eukaryota</taxon>
        <taxon>Metazoa</taxon>
        <taxon>Ecdysozoa</taxon>
        <taxon>Arthropoda</taxon>
        <taxon>Hexapoda</taxon>
        <taxon>Insecta</taxon>
        <taxon>Pterygota</taxon>
        <taxon>Neoptera</taxon>
        <taxon>Endopterygota</taxon>
        <taxon>Coleoptera</taxon>
        <taxon>Polyphaga</taxon>
        <taxon>Cucujiformia</taxon>
        <taxon>Curculionidae</taxon>
        <taxon>Scolytinae</taxon>
        <taxon>Hypothenemus</taxon>
    </lineage>
</organism>
<evidence type="ECO:0000313" key="11">
    <source>
        <dbReference type="Proteomes" id="UP001566132"/>
    </source>
</evidence>
<keyword evidence="3 9" id="KW-0158">Chromosome</keyword>
<dbReference type="InterPro" id="IPR018630">
    <property type="entry name" value="Zwilch"/>
</dbReference>
<reference evidence="10 11" key="1">
    <citation type="submission" date="2024-05" db="EMBL/GenBank/DDBJ databases">
        <title>Genetic variation in Jamaican populations of the coffee berry borer (Hypothenemus hampei).</title>
        <authorList>
            <person name="Errbii M."/>
            <person name="Myrie A."/>
        </authorList>
    </citation>
    <scope>NUCLEOTIDE SEQUENCE [LARGE SCALE GENOMIC DNA]</scope>
    <source>
        <strain evidence="10">JA-Hopewell-2020-01-JO</strain>
        <tissue evidence="10">Whole body</tissue>
    </source>
</reference>
<accession>A0ABD1F0W8</accession>
<name>A0ABD1F0W8_HYPHA</name>
<dbReference type="GO" id="GO:0034501">
    <property type="term" value="P:protein localization to kinetochore"/>
    <property type="evidence" value="ECO:0007669"/>
    <property type="project" value="UniProtKB-UniRule"/>
</dbReference>
<dbReference type="AlphaFoldDB" id="A0ABD1F0W8"/>
<evidence type="ECO:0000256" key="8">
    <source>
        <dbReference type="ARBA" id="ARBA00023328"/>
    </source>
</evidence>
<evidence type="ECO:0000256" key="2">
    <source>
        <dbReference type="ARBA" id="ARBA00009062"/>
    </source>
</evidence>
<dbReference type="Gene3D" id="1.10.287.1880">
    <property type="match status" value="1"/>
</dbReference>
<gene>
    <name evidence="10" type="ORF">ABEB36_005860</name>
</gene>
<keyword evidence="4 9" id="KW-0132">Cell division</keyword>
<dbReference type="PANTHER" id="PTHR15995:SF1">
    <property type="entry name" value="PROTEIN ZWILCH HOMOLOG"/>
    <property type="match status" value="1"/>
</dbReference>
<evidence type="ECO:0000256" key="3">
    <source>
        <dbReference type="ARBA" id="ARBA00022454"/>
    </source>
</evidence>
<evidence type="ECO:0000256" key="5">
    <source>
        <dbReference type="ARBA" id="ARBA00022776"/>
    </source>
</evidence>
<protein>
    <recommendedName>
        <fullName evidence="9">Protein zwilch</fullName>
    </recommendedName>
</protein>
<proteinExistence type="inferred from homology"/>
<comment type="function">
    <text evidence="9">Essential component of the mitotic checkpoint, which prevents cells from prematurely exiting mitosis. Required for the assembly of the dynein-dynactin and MAD1-MAD2 complexes onto kinetochores. Its function related to the spindle assembly machinery is proposed to depend on its association in the mitotic RZZ complex.</text>
</comment>